<dbReference type="Pfam" id="PF17675">
    <property type="entry name" value="APG6_N"/>
    <property type="match status" value="1"/>
</dbReference>
<evidence type="ECO:0000313" key="5">
    <source>
        <dbReference type="EMBL" id="KAJ3443003.1"/>
    </source>
</evidence>
<protein>
    <submittedName>
        <fullName evidence="5">Beclin-1</fullName>
    </submittedName>
</protein>
<gene>
    <name evidence="5" type="ORF">M0812_12760</name>
</gene>
<evidence type="ECO:0000256" key="1">
    <source>
        <dbReference type="ARBA" id="ARBA00005965"/>
    </source>
</evidence>
<comment type="similarity">
    <text evidence="1">Belongs to the beclin family.</text>
</comment>
<dbReference type="InterPro" id="IPR041691">
    <property type="entry name" value="Atg6/beclin_CC"/>
</dbReference>
<dbReference type="GO" id="GO:0043548">
    <property type="term" value="F:phosphatidylinositol 3-kinase binding"/>
    <property type="evidence" value="ECO:0007669"/>
    <property type="project" value="TreeGrafter"/>
</dbReference>
<feature type="region of interest" description="Disordered" evidence="2">
    <location>
        <begin position="78"/>
        <end position="120"/>
    </location>
</feature>
<dbReference type="InterPro" id="IPR038274">
    <property type="entry name" value="Atg6/Beclin_C_sf"/>
</dbReference>
<dbReference type="InterPro" id="IPR040455">
    <property type="entry name" value="Atg6_BARA"/>
</dbReference>
<dbReference type="InterPro" id="IPR007243">
    <property type="entry name" value="Atg6/Beclin"/>
</dbReference>
<dbReference type="GO" id="GO:0030674">
    <property type="term" value="F:protein-macromolecule adaptor activity"/>
    <property type="evidence" value="ECO:0007669"/>
    <property type="project" value="TreeGrafter"/>
</dbReference>
<dbReference type="AlphaFoldDB" id="A0AAV7ZLX0"/>
<evidence type="ECO:0000259" key="4">
    <source>
        <dbReference type="Pfam" id="PF17675"/>
    </source>
</evidence>
<dbReference type="GO" id="GO:0034272">
    <property type="term" value="C:phosphatidylinositol 3-kinase complex, class III, type II"/>
    <property type="evidence" value="ECO:0007669"/>
    <property type="project" value="TreeGrafter"/>
</dbReference>
<sequence length="509" mass="60408">MISFACQKCQQEIEIHESLFLFNKKNMNRLVELLELDTQQLKEIEDLCFQLGKNVFRRRNEKIQKEWVVVQNEGNKNLVNEKDPNNVKKKDNEIINEQTTKEKERGNDKENDKKSQEEKKKRFTDLEKDFEEYFLELLEQREVTQNFVIDQNKNQKQQELKTNLCKKLFNLISTQTKEDFPLCSDCTILWSKAINEKIKDKLRQKKVYHYFVDHFQTTSMVDDQALAQNIQQYDVEIDQILKEIEELTSCEEEIDQELIGIQERETTLAQLEKKYYQDFNNLQRLESSFQFSRKSLITKIKTAQSELDKLLSTSVFNGVFRIYFNDHFATINNLRIGKLDSVPVEIEEINAAFGLVTMLSSVLSKRVGFKSKKYILLPLGSFSKIHEIKKVNGKNNKKNDLTNIKDYKELYLTQDGFMKRIGSKKFNKAIISFLDYIKELGAFVHKYNGNFKMKYEIDIDQINGFLIKYSSNSLVEWTRALKYLLINLKQMMYWCSCFRMQTIDSFRRF</sequence>
<dbReference type="PANTHER" id="PTHR12768">
    <property type="entry name" value="BECLIN 1"/>
    <property type="match status" value="1"/>
</dbReference>
<dbReference type="GO" id="GO:0045324">
    <property type="term" value="P:late endosome to vacuole transport"/>
    <property type="evidence" value="ECO:0007669"/>
    <property type="project" value="TreeGrafter"/>
</dbReference>
<organism evidence="5 6">
    <name type="scientific">Anaeramoeba flamelloides</name>
    <dbReference type="NCBI Taxonomy" id="1746091"/>
    <lineage>
        <taxon>Eukaryota</taxon>
        <taxon>Metamonada</taxon>
        <taxon>Anaeramoebidae</taxon>
        <taxon>Anaeramoeba</taxon>
    </lineage>
</organism>
<dbReference type="GO" id="GO:0000045">
    <property type="term" value="P:autophagosome assembly"/>
    <property type="evidence" value="ECO:0007669"/>
    <property type="project" value="TreeGrafter"/>
</dbReference>
<dbReference type="Proteomes" id="UP001146793">
    <property type="component" value="Unassembled WGS sequence"/>
</dbReference>
<feature type="domain" description="Atg6/beclin coiled-coil" evidence="4">
    <location>
        <begin position="181"/>
        <end position="307"/>
    </location>
</feature>
<dbReference type="EMBL" id="JANTQA010000026">
    <property type="protein sequence ID" value="KAJ3443003.1"/>
    <property type="molecule type" value="Genomic_DNA"/>
</dbReference>
<evidence type="ECO:0000313" key="6">
    <source>
        <dbReference type="Proteomes" id="UP001146793"/>
    </source>
</evidence>
<dbReference type="Pfam" id="PF04111">
    <property type="entry name" value="APG6"/>
    <property type="match status" value="1"/>
</dbReference>
<dbReference type="GO" id="GO:0000423">
    <property type="term" value="P:mitophagy"/>
    <property type="evidence" value="ECO:0007669"/>
    <property type="project" value="TreeGrafter"/>
</dbReference>
<name>A0AAV7ZLX0_9EUKA</name>
<evidence type="ECO:0000256" key="2">
    <source>
        <dbReference type="SAM" id="MobiDB-lite"/>
    </source>
</evidence>
<dbReference type="Gene3D" id="1.10.418.40">
    <property type="entry name" value="Autophagy protein 6/Beclin 1"/>
    <property type="match status" value="1"/>
</dbReference>
<feature type="domain" description="Atg6 BARA" evidence="3">
    <location>
        <begin position="312"/>
        <end position="496"/>
    </location>
</feature>
<accession>A0AAV7ZLX0</accession>
<feature type="compositionally biased region" description="Basic and acidic residues" evidence="2">
    <location>
        <begin position="79"/>
        <end position="120"/>
    </location>
</feature>
<evidence type="ECO:0000259" key="3">
    <source>
        <dbReference type="Pfam" id="PF04111"/>
    </source>
</evidence>
<reference evidence="5" key="1">
    <citation type="submission" date="2022-08" db="EMBL/GenBank/DDBJ databases">
        <title>Novel sulphate-reducing endosymbionts in the free-living metamonad Anaeramoeba.</title>
        <authorList>
            <person name="Jerlstrom-Hultqvist J."/>
            <person name="Cepicka I."/>
            <person name="Gallot-Lavallee L."/>
            <person name="Salas-Leiva D."/>
            <person name="Curtis B.A."/>
            <person name="Zahonova K."/>
            <person name="Pipaliya S."/>
            <person name="Dacks J."/>
            <person name="Roger A.J."/>
        </authorList>
    </citation>
    <scope>NUCLEOTIDE SEQUENCE</scope>
    <source>
        <strain evidence="5">Busselton2</strain>
    </source>
</reference>
<dbReference type="GO" id="GO:0034271">
    <property type="term" value="C:phosphatidylinositol 3-kinase complex, class III, type I"/>
    <property type="evidence" value="ECO:0007669"/>
    <property type="project" value="TreeGrafter"/>
</dbReference>
<dbReference type="PANTHER" id="PTHR12768:SF4">
    <property type="entry name" value="BECLIN-1"/>
    <property type="match status" value="1"/>
</dbReference>
<dbReference type="GO" id="GO:0000407">
    <property type="term" value="C:phagophore assembly site"/>
    <property type="evidence" value="ECO:0007669"/>
    <property type="project" value="TreeGrafter"/>
</dbReference>
<dbReference type="GO" id="GO:0006995">
    <property type="term" value="P:cellular response to nitrogen starvation"/>
    <property type="evidence" value="ECO:0007669"/>
    <property type="project" value="TreeGrafter"/>
</dbReference>
<comment type="caution">
    <text evidence="5">The sequence shown here is derived from an EMBL/GenBank/DDBJ whole genome shotgun (WGS) entry which is preliminary data.</text>
</comment>
<proteinExistence type="inferred from homology"/>